<dbReference type="EMBL" id="SJPJ01000001">
    <property type="protein sequence ID" value="TWT80555.1"/>
    <property type="molecule type" value="Genomic_DNA"/>
</dbReference>
<protein>
    <submittedName>
        <fullName evidence="1">Uncharacterized protein</fullName>
    </submittedName>
</protein>
<accession>A0A5C5YZR1</accession>
<proteinExistence type="predicted"/>
<sequence length="128" mass="14366">MSLTCLREDSYDIVGIAYAMPASDLIAPRELQLSLLYRLKQFLDRLASDDNLRSSIVVPDGTRQVFCNGHANVDQLSAMQDEVDDLIEAVAKDLNRSFEKLAEARISFRPQTPIAAPHFRPLRTPSSF</sequence>
<dbReference type="RefSeq" id="WP_146395669.1">
    <property type="nucleotide sequence ID" value="NZ_SJPJ01000001.1"/>
</dbReference>
<evidence type="ECO:0000313" key="2">
    <source>
        <dbReference type="Proteomes" id="UP000315010"/>
    </source>
</evidence>
<dbReference type="OrthoDB" id="1082574at2"/>
<dbReference type="AlphaFoldDB" id="A0A5C5YZR1"/>
<name>A0A5C5YZR1_9BACT</name>
<comment type="caution">
    <text evidence="1">The sequence shown here is derived from an EMBL/GenBank/DDBJ whole genome shotgun (WGS) entry which is preliminary data.</text>
</comment>
<evidence type="ECO:0000313" key="1">
    <source>
        <dbReference type="EMBL" id="TWT80555.1"/>
    </source>
</evidence>
<keyword evidence="2" id="KW-1185">Reference proteome</keyword>
<reference evidence="1 2" key="1">
    <citation type="submission" date="2019-02" db="EMBL/GenBank/DDBJ databases">
        <title>Deep-cultivation of Planctomycetes and their phenomic and genomic characterization uncovers novel biology.</title>
        <authorList>
            <person name="Wiegand S."/>
            <person name="Jogler M."/>
            <person name="Boedeker C."/>
            <person name="Pinto D."/>
            <person name="Vollmers J."/>
            <person name="Rivas-Marin E."/>
            <person name="Kohn T."/>
            <person name="Peeters S.H."/>
            <person name="Heuer A."/>
            <person name="Rast P."/>
            <person name="Oberbeckmann S."/>
            <person name="Bunk B."/>
            <person name="Jeske O."/>
            <person name="Meyerdierks A."/>
            <person name="Storesund J.E."/>
            <person name="Kallscheuer N."/>
            <person name="Luecker S."/>
            <person name="Lage O.M."/>
            <person name="Pohl T."/>
            <person name="Merkel B.J."/>
            <person name="Hornburger P."/>
            <person name="Mueller R.-W."/>
            <person name="Bruemmer F."/>
            <person name="Labrenz M."/>
            <person name="Spormann A.M."/>
            <person name="Op Den Camp H."/>
            <person name="Overmann J."/>
            <person name="Amann R."/>
            <person name="Jetten M.S.M."/>
            <person name="Mascher T."/>
            <person name="Medema M.H."/>
            <person name="Devos D.P."/>
            <person name="Kaster A.-K."/>
            <person name="Ovreas L."/>
            <person name="Rohde M."/>
            <person name="Galperin M.Y."/>
            <person name="Jogler C."/>
        </authorList>
    </citation>
    <scope>NUCLEOTIDE SEQUENCE [LARGE SCALE GENOMIC DNA]</scope>
    <source>
        <strain evidence="1 2">CA13</strain>
    </source>
</reference>
<gene>
    <name evidence="1" type="ORF">CA13_20000</name>
</gene>
<organism evidence="1 2">
    <name type="scientific">Novipirellula herctigrandis</name>
    <dbReference type="NCBI Taxonomy" id="2527986"/>
    <lineage>
        <taxon>Bacteria</taxon>
        <taxon>Pseudomonadati</taxon>
        <taxon>Planctomycetota</taxon>
        <taxon>Planctomycetia</taxon>
        <taxon>Pirellulales</taxon>
        <taxon>Pirellulaceae</taxon>
        <taxon>Novipirellula</taxon>
    </lineage>
</organism>
<dbReference type="Proteomes" id="UP000315010">
    <property type="component" value="Unassembled WGS sequence"/>
</dbReference>